<dbReference type="RefSeq" id="WP_344890477.1">
    <property type="nucleotide sequence ID" value="NZ_BAAAZP010000164.1"/>
</dbReference>
<evidence type="ECO:0000259" key="4">
    <source>
        <dbReference type="PROSITE" id="PS50949"/>
    </source>
</evidence>
<protein>
    <recommendedName>
        <fullName evidence="4">HTH gntR-type domain-containing protein</fullName>
    </recommendedName>
</protein>
<feature type="domain" description="HTH gntR-type" evidence="4">
    <location>
        <begin position="8"/>
        <end position="75"/>
    </location>
</feature>
<keyword evidence="1" id="KW-0805">Transcription regulation</keyword>
<dbReference type="Gene3D" id="1.10.10.10">
    <property type="entry name" value="Winged helix-like DNA-binding domain superfamily/Winged helix DNA-binding domain"/>
    <property type="match status" value="2"/>
</dbReference>
<organism evidence="5 6">
    <name type="scientific">Nonomuraea antimicrobica</name>
    <dbReference type="NCBI Taxonomy" id="561173"/>
    <lineage>
        <taxon>Bacteria</taxon>
        <taxon>Bacillati</taxon>
        <taxon>Actinomycetota</taxon>
        <taxon>Actinomycetes</taxon>
        <taxon>Streptosporangiales</taxon>
        <taxon>Streptosporangiaceae</taxon>
        <taxon>Nonomuraea</taxon>
    </lineage>
</organism>
<feature type="domain" description="HTH gntR-type" evidence="4">
    <location>
        <begin position="85"/>
        <end position="153"/>
    </location>
</feature>
<dbReference type="CDD" id="cd07377">
    <property type="entry name" value="WHTH_GntR"/>
    <property type="match status" value="2"/>
</dbReference>
<dbReference type="SMART" id="SM00345">
    <property type="entry name" value="HTH_GNTR"/>
    <property type="match status" value="2"/>
</dbReference>
<dbReference type="PROSITE" id="PS50949">
    <property type="entry name" value="HTH_GNTR"/>
    <property type="match status" value="2"/>
</dbReference>
<name>A0ABP7DB48_9ACTN</name>
<keyword evidence="6" id="KW-1185">Reference proteome</keyword>
<comment type="caution">
    <text evidence="5">The sequence shown here is derived from an EMBL/GenBank/DDBJ whole genome shotgun (WGS) entry which is preliminary data.</text>
</comment>
<evidence type="ECO:0000256" key="1">
    <source>
        <dbReference type="ARBA" id="ARBA00023015"/>
    </source>
</evidence>
<dbReference type="InterPro" id="IPR036388">
    <property type="entry name" value="WH-like_DNA-bd_sf"/>
</dbReference>
<evidence type="ECO:0000256" key="3">
    <source>
        <dbReference type="ARBA" id="ARBA00023163"/>
    </source>
</evidence>
<sequence>MLSREGDTFLYLQISEVIRTRIIAELSPGDLVISEAGIQREFNVARTTARRAIQVLRSQGLVHTRQGEGTFVSVPGQAEVAGRQVPFYRHIAREIRERIQGGELAAGQQIPTEAELVRKYRAARETVRRAVALLRDEGWVYSVPHRGSFVSRAEKWPVGGGD</sequence>
<dbReference type="Pfam" id="PF00392">
    <property type="entry name" value="GntR"/>
    <property type="match status" value="2"/>
</dbReference>
<gene>
    <name evidence="5" type="ORF">GCM10022224_079580</name>
</gene>
<evidence type="ECO:0000313" key="6">
    <source>
        <dbReference type="Proteomes" id="UP001500902"/>
    </source>
</evidence>
<evidence type="ECO:0000313" key="5">
    <source>
        <dbReference type="EMBL" id="GAA3701814.1"/>
    </source>
</evidence>
<keyword evidence="2" id="KW-0238">DNA-binding</keyword>
<dbReference type="Proteomes" id="UP001500902">
    <property type="component" value="Unassembled WGS sequence"/>
</dbReference>
<proteinExistence type="predicted"/>
<dbReference type="EMBL" id="BAAAZP010000164">
    <property type="protein sequence ID" value="GAA3701814.1"/>
    <property type="molecule type" value="Genomic_DNA"/>
</dbReference>
<keyword evidence="3" id="KW-0804">Transcription</keyword>
<dbReference type="SUPFAM" id="SSF46785">
    <property type="entry name" value="Winged helix' DNA-binding domain"/>
    <property type="match status" value="2"/>
</dbReference>
<dbReference type="PANTHER" id="PTHR44846">
    <property type="entry name" value="MANNOSYL-D-GLYCERATE TRANSPORT/METABOLISM SYSTEM REPRESSOR MNGR-RELATED"/>
    <property type="match status" value="1"/>
</dbReference>
<dbReference type="InterPro" id="IPR050679">
    <property type="entry name" value="Bact_HTH_transcr_reg"/>
</dbReference>
<dbReference type="InterPro" id="IPR000524">
    <property type="entry name" value="Tscrpt_reg_HTH_GntR"/>
</dbReference>
<dbReference type="PRINTS" id="PR00035">
    <property type="entry name" value="HTHGNTR"/>
</dbReference>
<accession>A0ABP7DB48</accession>
<dbReference type="InterPro" id="IPR036390">
    <property type="entry name" value="WH_DNA-bd_sf"/>
</dbReference>
<evidence type="ECO:0000256" key="2">
    <source>
        <dbReference type="ARBA" id="ARBA00023125"/>
    </source>
</evidence>
<dbReference type="PANTHER" id="PTHR44846:SF17">
    <property type="entry name" value="GNTR-FAMILY TRANSCRIPTIONAL REGULATOR"/>
    <property type="match status" value="1"/>
</dbReference>
<reference evidence="6" key="1">
    <citation type="journal article" date="2019" name="Int. J. Syst. Evol. Microbiol.">
        <title>The Global Catalogue of Microorganisms (GCM) 10K type strain sequencing project: providing services to taxonomists for standard genome sequencing and annotation.</title>
        <authorList>
            <consortium name="The Broad Institute Genomics Platform"/>
            <consortium name="The Broad Institute Genome Sequencing Center for Infectious Disease"/>
            <person name="Wu L."/>
            <person name="Ma J."/>
        </authorList>
    </citation>
    <scope>NUCLEOTIDE SEQUENCE [LARGE SCALE GENOMIC DNA]</scope>
    <source>
        <strain evidence="6">JCM 16904</strain>
    </source>
</reference>